<dbReference type="InterPro" id="IPR036477">
    <property type="entry name" value="Formyl_transf_N_sf"/>
</dbReference>
<dbReference type="NCBIfam" id="NF005414">
    <property type="entry name" value="PRK06988.1"/>
    <property type="match status" value="1"/>
</dbReference>
<feature type="domain" description="Formyl transferase N-terminal" evidence="1">
    <location>
        <begin position="25"/>
        <end position="174"/>
    </location>
</feature>
<sequence>MSSAVVFAYHNVGVRCLKVLLAAGVDVKLVVTHEDNPHENIWFASVAQTCRDYGIPYITPADPNVTEVEAQVAALQADFLFSFYYRHMLKAPLLSAPTRGAFNLHGSLLPKYRGRVPINWAVIHGESETGATLHVMNSKPDNGPIVDQQAVPILPDDTAQEVFDKVLVAAEICLQRSLPGLLAGTATFTQQDLSLGGYFGGRKAEDGRINWSQGAAQIHNLVRAVTAPYPGAFSELPGGRLVIWRTLHASAPAQPAAGGAALWAAEGALWARTGDGACLKVLAADWNGAALDAARFALLFNGPLQLQ</sequence>
<dbReference type="STRING" id="1121001.SAMN02745857_03736"/>
<dbReference type="PANTHER" id="PTHR11138:SF5">
    <property type="entry name" value="METHIONYL-TRNA FORMYLTRANSFERASE, MITOCHONDRIAL"/>
    <property type="match status" value="1"/>
</dbReference>
<accession>A0A1W1XZE2</accession>
<dbReference type="GO" id="GO:0005829">
    <property type="term" value="C:cytosol"/>
    <property type="evidence" value="ECO:0007669"/>
    <property type="project" value="TreeGrafter"/>
</dbReference>
<dbReference type="PANTHER" id="PTHR11138">
    <property type="entry name" value="METHIONYL-TRNA FORMYLTRANSFERASE"/>
    <property type="match status" value="1"/>
</dbReference>
<dbReference type="Proteomes" id="UP000192761">
    <property type="component" value="Unassembled WGS sequence"/>
</dbReference>
<dbReference type="EMBL" id="FWXD01000032">
    <property type="protein sequence ID" value="SMC29286.1"/>
    <property type="molecule type" value="Genomic_DNA"/>
</dbReference>
<proteinExistence type="predicted"/>
<dbReference type="Gene3D" id="3.40.50.12230">
    <property type="match status" value="1"/>
</dbReference>
<feature type="domain" description="Formyl transferase C-terminal" evidence="2">
    <location>
        <begin position="203"/>
        <end position="295"/>
    </location>
</feature>
<dbReference type="Pfam" id="PF02911">
    <property type="entry name" value="Formyl_trans_C"/>
    <property type="match status" value="1"/>
</dbReference>
<dbReference type="SUPFAM" id="SSF50486">
    <property type="entry name" value="FMT C-terminal domain-like"/>
    <property type="match status" value="1"/>
</dbReference>
<dbReference type="InterPro" id="IPR011034">
    <property type="entry name" value="Formyl_transferase-like_C_sf"/>
</dbReference>
<gene>
    <name evidence="3" type="ORF">SAMN02745857_03736</name>
</gene>
<dbReference type="SUPFAM" id="SSF53328">
    <property type="entry name" value="Formyltransferase"/>
    <property type="match status" value="1"/>
</dbReference>
<evidence type="ECO:0000313" key="4">
    <source>
        <dbReference type="Proteomes" id="UP000192761"/>
    </source>
</evidence>
<dbReference type="InterPro" id="IPR005793">
    <property type="entry name" value="Formyl_trans_C"/>
</dbReference>
<evidence type="ECO:0000259" key="2">
    <source>
        <dbReference type="Pfam" id="PF02911"/>
    </source>
</evidence>
<evidence type="ECO:0000259" key="1">
    <source>
        <dbReference type="Pfam" id="PF00551"/>
    </source>
</evidence>
<keyword evidence="4" id="KW-1185">Reference proteome</keyword>
<protein>
    <submittedName>
        <fullName evidence="3">Methionyl-tRNA formyltransferase</fullName>
    </submittedName>
</protein>
<dbReference type="Pfam" id="PF00551">
    <property type="entry name" value="Formyl_trans_N"/>
    <property type="match status" value="1"/>
</dbReference>
<dbReference type="InterPro" id="IPR002376">
    <property type="entry name" value="Formyl_transf_N"/>
</dbReference>
<keyword evidence="3" id="KW-0808">Transferase</keyword>
<dbReference type="GO" id="GO:0004479">
    <property type="term" value="F:methionyl-tRNA formyltransferase activity"/>
    <property type="evidence" value="ECO:0007669"/>
    <property type="project" value="TreeGrafter"/>
</dbReference>
<organism evidence="3 4">
    <name type="scientific">Andreprevotia lacus DSM 23236</name>
    <dbReference type="NCBI Taxonomy" id="1121001"/>
    <lineage>
        <taxon>Bacteria</taxon>
        <taxon>Pseudomonadati</taxon>
        <taxon>Pseudomonadota</taxon>
        <taxon>Betaproteobacteria</taxon>
        <taxon>Neisseriales</taxon>
        <taxon>Chitinibacteraceae</taxon>
        <taxon>Andreprevotia</taxon>
    </lineage>
</organism>
<reference evidence="3 4" key="1">
    <citation type="submission" date="2017-04" db="EMBL/GenBank/DDBJ databases">
        <authorList>
            <person name="Afonso C.L."/>
            <person name="Miller P.J."/>
            <person name="Scott M.A."/>
            <person name="Spackman E."/>
            <person name="Goraichik I."/>
            <person name="Dimitrov K.M."/>
            <person name="Suarez D.L."/>
            <person name="Swayne D.E."/>
        </authorList>
    </citation>
    <scope>NUCLEOTIDE SEQUENCE [LARGE SCALE GENOMIC DNA]</scope>
    <source>
        <strain evidence="3 4">DSM 23236</strain>
    </source>
</reference>
<dbReference type="AlphaFoldDB" id="A0A1W1XZE2"/>
<name>A0A1W1XZE2_9NEIS</name>
<dbReference type="RefSeq" id="WP_084092674.1">
    <property type="nucleotide sequence ID" value="NZ_FWXD01000032.1"/>
</dbReference>
<evidence type="ECO:0000313" key="3">
    <source>
        <dbReference type="EMBL" id="SMC29286.1"/>
    </source>
</evidence>
<dbReference type="OrthoDB" id="9802815at2"/>